<feature type="domain" description="BTB" evidence="2">
    <location>
        <begin position="108"/>
        <end position="215"/>
    </location>
</feature>
<dbReference type="InterPro" id="IPR000210">
    <property type="entry name" value="BTB/POZ_dom"/>
</dbReference>
<dbReference type="GO" id="GO:0016567">
    <property type="term" value="P:protein ubiquitination"/>
    <property type="evidence" value="ECO:0007669"/>
    <property type="project" value="UniProtKB-UniPathway"/>
</dbReference>
<dbReference type="PROSITE" id="PS50097">
    <property type="entry name" value="BTB"/>
    <property type="match status" value="1"/>
</dbReference>
<evidence type="ECO:0000256" key="1">
    <source>
        <dbReference type="ARBA" id="ARBA00004906"/>
    </source>
</evidence>
<dbReference type="PANTHER" id="PTHR46710:SF1">
    <property type="entry name" value="ARM REPEAT PROTEIN INTERACTING WITH ABF2"/>
    <property type="match status" value="1"/>
</dbReference>
<protein>
    <recommendedName>
        <fullName evidence="2">BTB domain-containing protein</fullName>
    </recommendedName>
</protein>
<sequence>MRVAEKPVQRRVAFALAHLCSPDDQRTIFIDNNGHILLPFFRLELLLGLLGSTNPKQQLDGAVALYKLANKAMTLSPMDAAPPSPTPQASLKKLVYLGEQYVNNATLSDVTFLVEGRRFYAHRICLLASSDAFRAMFDGGYRVSSLLWCFNVPVGCPSSSRSVPRVSFPLGVRVKIIWLILQEKDARDIEIPNIRWEVFELMMRFIYTGSVDVSLDIAQDLLGAADQYLLEGLKRLCEYTIAQDVTLDNVSSMYELSEAFHAISLRHTCILFILEHFSQLSDRPGFDRHVGIDFVFLHIKIYDRRLKVFTHVKYYRRHSHLIQRIIPEIRNYFAKALTNPNPHNQRPNVVAVVDVEPIEGSLIRFFVARFVIVSDARVVSWCL</sequence>
<proteinExistence type="predicted"/>
<evidence type="ECO:0000259" key="2">
    <source>
        <dbReference type="PROSITE" id="PS50097"/>
    </source>
</evidence>
<organism evidence="3 4">
    <name type="scientific">Gossypium raimondii</name>
    <name type="common">Peruvian cotton</name>
    <name type="synonym">Gossypium klotzschianum subsp. raimondii</name>
    <dbReference type="NCBI Taxonomy" id="29730"/>
    <lineage>
        <taxon>Eukaryota</taxon>
        <taxon>Viridiplantae</taxon>
        <taxon>Streptophyta</taxon>
        <taxon>Embryophyta</taxon>
        <taxon>Tracheophyta</taxon>
        <taxon>Spermatophyta</taxon>
        <taxon>Magnoliopsida</taxon>
        <taxon>eudicotyledons</taxon>
        <taxon>Gunneridae</taxon>
        <taxon>Pentapetalae</taxon>
        <taxon>rosids</taxon>
        <taxon>malvids</taxon>
        <taxon>Malvales</taxon>
        <taxon>Malvaceae</taxon>
        <taxon>Malvoideae</taxon>
        <taxon>Gossypium</taxon>
    </lineage>
</organism>
<dbReference type="AlphaFoldDB" id="A0A7J8P7K0"/>
<reference evidence="3 4" key="1">
    <citation type="journal article" date="2019" name="Genome Biol. Evol.">
        <title>Insights into the evolution of the New World diploid cottons (Gossypium, subgenus Houzingenia) based on genome sequencing.</title>
        <authorList>
            <person name="Grover C.E."/>
            <person name="Arick M.A. 2nd"/>
            <person name="Thrash A."/>
            <person name="Conover J.L."/>
            <person name="Sanders W.S."/>
            <person name="Peterson D.G."/>
            <person name="Frelichowski J.E."/>
            <person name="Scheffler J.A."/>
            <person name="Scheffler B.E."/>
            <person name="Wendel J.F."/>
        </authorList>
    </citation>
    <scope>NUCLEOTIDE SEQUENCE [LARGE SCALE GENOMIC DNA]</scope>
    <source>
        <strain evidence="3">8</strain>
        <tissue evidence="3">Leaf</tissue>
    </source>
</reference>
<evidence type="ECO:0000313" key="3">
    <source>
        <dbReference type="EMBL" id="MBA0585241.1"/>
    </source>
</evidence>
<dbReference type="UniPathway" id="UPA00143"/>
<dbReference type="EMBL" id="JABEZZ010000005">
    <property type="protein sequence ID" value="MBA0585241.1"/>
    <property type="molecule type" value="Genomic_DNA"/>
</dbReference>
<dbReference type="InterPro" id="IPR011333">
    <property type="entry name" value="SKP1/BTB/POZ_sf"/>
</dbReference>
<dbReference type="Gene3D" id="1.25.10.10">
    <property type="entry name" value="Leucine-rich Repeat Variant"/>
    <property type="match status" value="1"/>
</dbReference>
<dbReference type="Gene3D" id="3.30.710.10">
    <property type="entry name" value="Potassium Channel Kv1.1, Chain A"/>
    <property type="match status" value="1"/>
</dbReference>
<gene>
    <name evidence="3" type="ORF">Gorai_016025</name>
</gene>
<comment type="caution">
    <text evidence="3">The sequence shown here is derived from an EMBL/GenBank/DDBJ whole genome shotgun (WGS) entry which is preliminary data.</text>
</comment>
<dbReference type="Proteomes" id="UP000593578">
    <property type="component" value="Unassembled WGS sequence"/>
</dbReference>
<accession>A0A7J8P7K0</accession>
<dbReference type="Pfam" id="PF00651">
    <property type="entry name" value="BTB"/>
    <property type="match status" value="2"/>
</dbReference>
<evidence type="ECO:0000313" key="4">
    <source>
        <dbReference type="Proteomes" id="UP000593578"/>
    </source>
</evidence>
<dbReference type="SMART" id="SM00225">
    <property type="entry name" value="BTB"/>
    <property type="match status" value="1"/>
</dbReference>
<dbReference type="InterPro" id="IPR011989">
    <property type="entry name" value="ARM-like"/>
</dbReference>
<dbReference type="PANTHER" id="PTHR46710">
    <property type="entry name" value="ARM REPEAT PROTEIN INTERACTING WITH ABF2"/>
    <property type="match status" value="1"/>
</dbReference>
<dbReference type="InterPro" id="IPR044282">
    <property type="entry name" value="ABAP1/ARIA"/>
</dbReference>
<name>A0A7J8P7K0_GOSRA</name>
<dbReference type="SUPFAM" id="SSF54695">
    <property type="entry name" value="POZ domain"/>
    <property type="match status" value="1"/>
</dbReference>
<comment type="pathway">
    <text evidence="1">Protein modification; protein ubiquitination.</text>
</comment>